<dbReference type="InterPro" id="IPR012292">
    <property type="entry name" value="Globin/Proto"/>
</dbReference>
<keyword evidence="6" id="KW-0808">Transferase</keyword>
<dbReference type="InterPro" id="IPR043128">
    <property type="entry name" value="Rev_trsase/Diguanyl_cyclase"/>
</dbReference>
<dbReference type="GO" id="GO:1902201">
    <property type="term" value="P:negative regulation of bacterial-type flagellum-dependent cell motility"/>
    <property type="evidence" value="ECO:0007669"/>
    <property type="project" value="TreeGrafter"/>
</dbReference>
<reference evidence="6" key="2">
    <citation type="submission" date="2020-09" db="EMBL/GenBank/DDBJ databases">
        <authorList>
            <person name="Sun Q."/>
            <person name="Ohkuma M."/>
        </authorList>
    </citation>
    <scope>NUCLEOTIDE SEQUENCE</scope>
    <source>
        <strain evidence="6">JCM 30804</strain>
    </source>
</reference>
<dbReference type="GO" id="GO:0016301">
    <property type="term" value="F:kinase activity"/>
    <property type="evidence" value="ECO:0007669"/>
    <property type="project" value="UniProtKB-KW"/>
</dbReference>
<dbReference type="Gene3D" id="1.10.490.10">
    <property type="entry name" value="Globins"/>
    <property type="match status" value="1"/>
</dbReference>
<dbReference type="GO" id="GO:0005886">
    <property type="term" value="C:plasma membrane"/>
    <property type="evidence" value="ECO:0007669"/>
    <property type="project" value="TreeGrafter"/>
</dbReference>
<sequence>MRRTDTTLLEQMRINDEEINTRMKLLDLDEASLTLIANQKHLIETNIDLIVEEFYQRQTSVEEISLLIGDADTLQRLTNAQRRYVLDLFSGIYDGEYVNNRLRIGLVHKRIGVEPKLYLSAVKTLKGLIVSILRDNIKDQDLLYDTVTALNGLIFFDTTLVFDTYIDSLVGEIESAKRKTEAYAKSLEAKVQERTKQLEAQAKIDPLTGISNQRAMQEGLRREMSSAKRRGTELSLVYFDVDKFKLVNDQQGHIKGDEMLKHIGQAMKESVREVDICCRYGGDEFCLILPECKLIDAARICQYIIDRYEKRYPDSSLSMGIASLKPDDQFDDEQLIRLADEQMYLAKACEGSKICY</sequence>
<dbReference type="EMBL" id="BMPZ01000002">
    <property type="protein sequence ID" value="GGI75001.1"/>
    <property type="molecule type" value="Genomic_DNA"/>
</dbReference>
<dbReference type="Pfam" id="PF11563">
    <property type="entry name" value="Protoglobin"/>
    <property type="match status" value="1"/>
</dbReference>
<reference evidence="6" key="1">
    <citation type="journal article" date="2014" name="Int. J. Syst. Evol. Microbiol.">
        <title>Complete genome sequence of Corynebacterium casei LMG S-19264T (=DSM 44701T), isolated from a smear-ripened cheese.</title>
        <authorList>
            <consortium name="US DOE Joint Genome Institute (JGI-PGF)"/>
            <person name="Walter F."/>
            <person name="Albersmeier A."/>
            <person name="Kalinowski J."/>
            <person name="Ruckert C."/>
        </authorList>
    </citation>
    <scope>NUCLEOTIDE SEQUENCE</scope>
    <source>
        <strain evidence="6">JCM 30804</strain>
    </source>
</reference>
<accession>A0A917N847</accession>
<dbReference type="SUPFAM" id="SSF55073">
    <property type="entry name" value="Nucleotide cyclase"/>
    <property type="match status" value="1"/>
</dbReference>
<dbReference type="SUPFAM" id="SSF46458">
    <property type="entry name" value="Globin-like"/>
    <property type="match status" value="1"/>
</dbReference>
<evidence type="ECO:0000256" key="4">
    <source>
        <dbReference type="ARBA" id="ARBA00029839"/>
    </source>
</evidence>
<dbReference type="GO" id="GO:0019825">
    <property type="term" value="F:oxygen binding"/>
    <property type="evidence" value="ECO:0007669"/>
    <property type="project" value="InterPro"/>
</dbReference>
<dbReference type="GO" id="GO:0020037">
    <property type="term" value="F:heme binding"/>
    <property type="evidence" value="ECO:0007669"/>
    <property type="project" value="InterPro"/>
</dbReference>
<organism evidence="6 7">
    <name type="scientific">Shewanella gelidii</name>
    <dbReference type="NCBI Taxonomy" id="1642821"/>
    <lineage>
        <taxon>Bacteria</taxon>
        <taxon>Pseudomonadati</taxon>
        <taxon>Pseudomonadota</taxon>
        <taxon>Gammaproteobacteria</taxon>
        <taxon>Alteromonadales</taxon>
        <taxon>Shewanellaceae</taxon>
        <taxon>Shewanella</taxon>
    </lineage>
</organism>
<dbReference type="Pfam" id="PF00990">
    <property type="entry name" value="GGDEF"/>
    <property type="match status" value="1"/>
</dbReference>
<evidence type="ECO:0000256" key="2">
    <source>
        <dbReference type="ARBA" id="ARBA00012528"/>
    </source>
</evidence>
<dbReference type="EC" id="2.7.7.65" evidence="2"/>
<dbReference type="PROSITE" id="PS50887">
    <property type="entry name" value="GGDEF"/>
    <property type="match status" value="1"/>
</dbReference>
<evidence type="ECO:0000313" key="7">
    <source>
        <dbReference type="Proteomes" id="UP000613743"/>
    </source>
</evidence>
<dbReference type="GO" id="GO:0043709">
    <property type="term" value="P:cell adhesion involved in single-species biofilm formation"/>
    <property type="evidence" value="ECO:0007669"/>
    <property type="project" value="TreeGrafter"/>
</dbReference>
<keyword evidence="7" id="KW-1185">Reference proteome</keyword>
<dbReference type="PANTHER" id="PTHR45138:SF6">
    <property type="entry name" value="DIGUANYLATE CYCLASE DGCN"/>
    <property type="match status" value="1"/>
</dbReference>
<dbReference type="PANTHER" id="PTHR45138">
    <property type="entry name" value="REGULATORY COMPONENTS OF SENSORY TRANSDUCTION SYSTEM"/>
    <property type="match status" value="1"/>
</dbReference>
<comment type="cofactor">
    <cofactor evidence="1">
        <name>Mg(2+)</name>
        <dbReference type="ChEBI" id="CHEBI:18420"/>
    </cofactor>
</comment>
<dbReference type="Gene3D" id="3.30.70.270">
    <property type="match status" value="1"/>
</dbReference>
<dbReference type="SMART" id="SM00267">
    <property type="entry name" value="GGDEF"/>
    <property type="match status" value="1"/>
</dbReference>
<feature type="domain" description="GGDEF" evidence="5">
    <location>
        <begin position="232"/>
        <end position="356"/>
    </location>
</feature>
<dbReference type="InterPro" id="IPR044398">
    <property type="entry name" value="Globin-sensor_dom"/>
</dbReference>
<name>A0A917N847_9GAMM</name>
<dbReference type="Proteomes" id="UP000613743">
    <property type="component" value="Unassembled WGS sequence"/>
</dbReference>
<dbReference type="InterPro" id="IPR029787">
    <property type="entry name" value="Nucleotide_cyclase"/>
</dbReference>
<keyword evidence="6" id="KW-0418">Kinase</keyword>
<proteinExistence type="predicted"/>
<dbReference type="RefSeq" id="WP_188918608.1">
    <property type="nucleotide sequence ID" value="NZ_BMPZ01000002.1"/>
</dbReference>
<dbReference type="InterPro" id="IPR000160">
    <property type="entry name" value="GGDEF_dom"/>
</dbReference>
<dbReference type="InterPro" id="IPR009050">
    <property type="entry name" value="Globin-like_sf"/>
</dbReference>
<dbReference type="CDD" id="cd01949">
    <property type="entry name" value="GGDEF"/>
    <property type="match status" value="1"/>
</dbReference>
<evidence type="ECO:0000256" key="1">
    <source>
        <dbReference type="ARBA" id="ARBA00001946"/>
    </source>
</evidence>
<comment type="caution">
    <text evidence="6">The sequence shown here is derived from an EMBL/GenBank/DDBJ whole genome shotgun (WGS) entry which is preliminary data.</text>
</comment>
<evidence type="ECO:0000259" key="5">
    <source>
        <dbReference type="PROSITE" id="PS50887"/>
    </source>
</evidence>
<dbReference type="AlphaFoldDB" id="A0A917N847"/>
<dbReference type="FunFam" id="3.30.70.270:FF:000001">
    <property type="entry name" value="Diguanylate cyclase domain protein"/>
    <property type="match status" value="1"/>
</dbReference>
<dbReference type="NCBIfam" id="TIGR00254">
    <property type="entry name" value="GGDEF"/>
    <property type="match status" value="1"/>
</dbReference>
<gene>
    <name evidence="6" type="ORF">GCM10009332_10590</name>
</gene>
<protein>
    <recommendedName>
        <fullName evidence="3">Diguanylate cyclase DosC</fullName>
        <ecNumber evidence="2">2.7.7.65</ecNumber>
    </recommendedName>
    <alternativeName>
        <fullName evidence="4">Direct oxygen-sensing cyclase</fullName>
    </alternativeName>
</protein>
<dbReference type="GO" id="GO:0052621">
    <property type="term" value="F:diguanylate cyclase activity"/>
    <property type="evidence" value="ECO:0007669"/>
    <property type="project" value="UniProtKB-EC"/>
</dbReference>
<evidence type="ECO:0000256" key="3">
    <source>
        <dbReference type="ARBA" id="ARBA00015125"/>
    </source>
</evidence>
<evidence type="ECO:0000313" key="6">
    <source>
        <dbReference type="EMBL" id="GGI75001.1"/>
    </source>
</evidence>
<dbReference type="InterPro" id="IPR050469">
    <property type="entry name" value="Diguanylate_Cyclase"/>
</dbReference>